<reference evidence="6 7" key="1">
    <citation type="submission" date="2018-06" db="EMBL/GenBank/DDBJ databases">
        <title>Genomic Encyclopedia of Archaeal and Bacterial Type Strains, Phase II (KMG-II): from individual species to whole genera.</title>
        <authorList>
            <person name="Goeker M."/>
        </authorList>
    </citation>
    <scope>NUCLEOTIDE SEQUENCE [LARGE SCALE GENOMIC DNA]</scope>
    <source>
        <strain evidence="6 7">DSM 14825</strain>
    </source>
</reference>
<keyword evidence="3" id="KW-0732">Signal</keyword>
<dbReference type="OrthoDB" id="9783459at2"/>
<keyword evidence="2" id="KW-1133">Transmembrane helix</keyword>
<dbReference type="Pfam" id="PF07696">
    <property type="entry name" value="7TMR-DISMED2"/>
    <property type="match status" value="1"/>
</dbReference>
<feature type="coiled-coil region" evidence="1">
    <location>
        <begin position="447"/>
        <end position="492"/>
    </location>
</feature>
<feature type="transmembrane region" description="Helical" evidence="2">
    <location>
        <begin position="193"/>
        <end position="215"/>
    </location>
</feature>
<proteinExistence type="predicted"/>
<evidence type="ECO:0000256" key="2">
    <source>
        <dbReference type="SAM" id="Phobius"/>
    </source>
</evidence>
<name>A0A327SE16_9SPHI</name>
<dbReference type="RefSeq" id="WP_111635272.1">
    <property type="nucleotide sequence ID" value="NZ_QLLR01000024.1"/>
</dbReference>
<feature type="domain" description="7TM-DISM receptor extracellular" evidence="5">
    <location>
        <begin position="47"/>
        <end position="178"/>
    </location>
</feature>
<gene>
    <name evidence="6" type="ORF">LY11_03880</name>
</gene>
<dbReference type="Pfam" id="PF07695">
    <property type="entry name" value="7TMR-DISM_7TM"/>
    <property type="match status" value="1"/>
</dbReference>
<feature type="signal peptide" evidence="3">
    <location>
        <begin position="1"/>
        <end position="28"/>
    </location>
</feature>
<comment type="caution">
    <text evidence="6">The sequence shown here is derived from an EMBL/GenBank/DDBJ whole genome shotgun (WGS) entry which is preliminary data.</text>
</comment>
<accession>A0A327SE16</accession>
<dbReference type="InterPro" id="IPR011622">
    <property type="entry name" value="7TMR_DISM_rcpt_extracell_dom2"/>
</dbReference>
<dbReference type="AlphaFoldDB" id="A0A327SE16"/>
<feature type="transmembrane region" description="Helical" evidence="2">
    <location>
        <begin position="313"/>
        <end position="334"/>
    </location>
</feature>
<feature type="transmembrane region" description="Helical" evidence="2">
    <location>
        <begin position="290"/>
        <end position="307"/>
    </location>
</feature>
<feature type="chain" id="PRO_5016261383" evidence="3">
    <location>
        <begin position="29"/>
        <end position="635"/>
    </location>
</feature>
<keyword evidence="2" id="KW-0812">Transmembrane</keyword>
<feature type="transmembrane region" description="Helical" evidence="2">
    <location>
        <begin position="256"/>
        <end position="278"/>
    </location>
</feature>
<keyword evidence="1" id="KW-0175">Coiled coil</keyword>
<feature type="domain" description="7TM-DISM receptor extracellular" evidence="4">
    <location>
        <begin position="192"/>
        <end position="396"/>
    </location>
</feature>
<evidence type="ECO:0000313" key="7">
    <source>
        <dbReference type="Proteomes" id="UP000249754"/>
    </source>
</evidence>
<dbReference type="EMBL" id="QLLR01000024">
    <property type="protein sequence ID" value="RAJ26174.1"/>
    <property type="molecule type" value="Genomic_DNA"/>
</dbReference>
<keyword evidence="2" id="KW-0472">Membrane</keyword>
<dbReference type="InterPro" id="IPR011623">
    <property type="entry name" value="7TMR_DISM_rcpt_extracell_dom1"/>
</dbReference>
<feature type="transmembrane region" description="Helical" evidence="2">
    <location>
        <begin position="373"/>
        <end position="393"/>
    </location>
</feature>
<evidence type="ECO:0000259" key="4">
    <source>
        <dbReference type="Pfam" id="PF07695"/>
    </source>
</evidence>
<protein>
    <submittedName>
        <fullName evidence="6">7TMR-DISM extracellular protein 2</fullName>
    </submittedName>
</protein>
<feature type="transmembrane region" description="Helical" evidence="2">
    <location>
        <begin position="222"/>
        <end position="244"/>
    </location>
</feature>
<evidence type="ECO:0000256" key="3">
    <source>
        <dbReference type="SAM" id="SignalP"/>
    </source>
</evidence>
<dbReference type="Proteomes" id="UP000249754">
    <property type="component" value="Unassembled WGS sequence"/>
</dbReference>
<evidence type="ECO:0000259" key="5">
    <source>
        <dbReference type="Pfam" id="PF07696"/>
    </source>
</evidence>
<feature type="transmembrane region" description="Helical" evidence="2">
    <location>
        <begin position="346"/>
        <end position="367"/>
    </location>
</feature>
<evidence type="ECO:0000313" key="6">
    <source>
        <dbReference type="EMBL" id="RAJ26174.1"/>
    </source>
</evidence>
<sequence length="635" mass="75004">MFNRFTLSRLSTLLTVILLLVISPAIYAQQPVTVNDNINQHIFNFGEIEWLKDTQNKLSFEQISSKDFDQHFIKSIKSTPQTTDLKATYWFRIKIKHNSKASKRYLLEFFDQTIDHVTAYLPQKDGHYKIKEFGDQFNFDQRELHHKNFELYINNDNDETQLYYFKFKSSQISDAIIVLRSVDWFISYALDEYFYFGIFYGMILVFSFYNLIMFIAMRQRQYLYYVLYNLSVGFFEMSTDGIAYQYLWSSATGWNQIAYAFALYATSIFALLFTKELLFVKANAPKLNKFILYIISIRTVLFLYSLIIDQSLLTYKFLEFIPLAVAFYTGIYIYKQGYKPARFFVLGYSFLFIGFTLKFLIMLGFAWLNFGVISYYSLSFCFILEMVFLSFAIGDKLRILKTKEEKVQRQMIHQMAENVKLKDTLNQQLETKVEERTKEVFHKSLIIEAKNAELLAVNDRLQQQAEEISRMNILLEQDNQELQTNVEKVTRDRVMSADVDFEEFSKIYPDKDSCNLFLSELKWKDGYSCRKCKNTHFYSGHITFSRRCSKCGYEESVTAYTVFQNTRIPINKAFYMIFLIYSSKGKISSHKLAEILNIRQSTCWTYGSKIKLLMEERKTVLKKTSKNGWSQLVLD</sequence>
<organism evidence="6 7">
    <name type="scientific">Pedobacter cryoconitis</name>
    <dbReference type="NCBI Taxonomy" id="188932"/>
    <lineage>
        <taxon>Bacteria</taxon>
        <taxon>Pseudomonadati</taxon>
        <taxon>Bacteroidota</taxon>
        <taxon>Sphingobacteriia</taxon>
        <taxon>Sphingobacteriales</taxon>
        <taxon>Sphingobacteriaceae</taxon>
        <taxon>Pedobacter</taxon>
    </lineage>
</organism>
<dbReference type="Gene3D" id="2.60.40.2380">
    <property type="match status" value="1"/>
</dbReference>
<evidence type="ECO:0000256" key="1">
    <source>
        <dbReference type="SAM" id="Coils"/>
    </source>
</evidence>